<keyword evidence="1" id="KW-0175">Coiled coil</keyword>
<feature type="signal peptide" evidence="3">
    <location>
        <begin position="1"/>
        <end position="20"/>
    </location>
</feature>
<evidence type="ECO:0000256" key="3">
    <source>
        <dbReference type="SAM" id="SignalP"/>
    </source>
</evidence>
<dbReference type="STRING" id="1754190.A0A1Y2AU54"/>
<feature type="compositionally biased region" description="Basic and acidic residues" evidence="2">
    <location>
        <begin position="970"/>
        <end position="991"/>
    </location>
</feature>
<feature type="compositionally biased region" description="Basic and acidic residues" evidence="2">
    <location>
        <begin position="1002"/>
        <end position="1019"/>
    </location>
</feature>
<evidence type="ECO:0000313" key="5">
    <source>
        <dbReference type="Proteomes" id="UP000193920"/>
    </source>
</evidence>
<protein>
    <submittedName>
        <fullName evidence="4">Uncharacterized protein</fullName>
    </submittedName>
</protein>
<keyword evidence="5" id="KW-1185">Reference proteome</keyword>
<reference evidence="4 5" key="1">
    <citation type="submission" date="2016-08" db="EMBL/GenBank/DDBJ databases">
        <title>A Parts List for Fungal Cellulosomes Revealed by Comparative Genomics.</title>
        <authorList>
            <consortium name="DOE Joint Genome Institute"/>
            <person name="Haitjema C.H."/>
            <person name="Gilmore S.P."/>
            <person name="Henske J.K."/>
            <person name="Solomon K.V."/>
            <person name="De Groot R."/>
            <person name="Kuo A."/>
            <person name="Mondo S.J."/>
            <person name="Salamov A.A."/>
            <person name="Labutti K."/>
            <person name="Zhao Z."/>
            <person name="Chiniquy J."/>
            <person name="Barry K."/>
            <person name="Brewer H.M."/>
            <person name="Purvine S.O."/>
            <person name="Wright A.T."/>
            <person name="Boxma B."/>
            <person name="Van Alen T."/>
            <person name="Hackstein J.H."/>
            <person name="Baker S.E."/>
            <person name="Grigoriev I.V."/>
            <person name="O'Malley M.A."/>
        </authorList>
    </citation>
    <scope>NUCLEOTIDE SEQUENCE [LARGE SCALE GENOMIC DNA]</scope>
    <source>
        <strain evidence="4 5">G1</strain>
    </source>
</reference>
<evidence type="ECO:0000313" key="4">
    <source>
        <dbReference type="EMBL" id="ORY26082.1"/>
    </source>
</evidence>
<evidence type="ECO:0000256" key="1">
    <source>
        <dbReference type="SAM" id="Coils"/>
    </source>
</evidence>
<accession>A0A1Y2AU54</accession>
<dbReference type="AlphaFoldDB" id="A0A1Y2AU54"/>
<proteinExistence type="predicted"/>
<feature type="region of interest" description="Disordered" evidence="2">
    <location>
        <begin position="255"/>
        <end position="279"/>
    </location>
</feature>
<sequence>MKCFTKISLVLLSCFSLTKGAAISNDSSNIDLSSFFANLLDQNQTPATNNVQEVTKVAAVANPNEIDDTYTQDDIRKYTKFLLNFVNTKNEVVQQPTATTTTTTAVAETTSATRVLNEIKDISSELDQIKERRVGEIDELIDIIKNVSQRLDTLEDTVEQSLAKQEAVNADDTKEVDVVESKDQTITPINENDLKYAALFNAFNKKNEEKITSMQENEIELLQEIKELLTNNNKANANVKVDDGKYIVDATEEVKPQAEAENANVAPSSSEETTDTTEKVENPNVISIDHLKKIINKIASGTTNEKQVDEVQRLIKEIQLNEQAESVEQVNEKDPVEDALFKVSSNTVNDEQVEEVRKFIKSIEAKEIVDDNLKKDEVIRKLIYDISANTTNEEQVDQVQNIIEKIQLYNKLDEVQNQQPQQENEQQENEVADEIVKSPEEIHNDLKILLVNLVDNAKTEEEANNIANIFAQIKKHNKIIKENEEKDTDAKNPEEIKNDLNDLLESLVNNAKTDEEADEVANIFTQIEKHDELIKEEEEKTENAKGPEIIHNDFRGLLDNLVNNAKTDEEADEVANIFTQIEKHDEVIKEKEEKDEDAKSPEDIRNDLLSLLENLVSNATTEEEADNVANIFAQIKKHDALIKEKEQQDENAKSPEEISNDLRNLLDNLVSNATTEEEADNVTNIIAQIRKHDELIKEKEEQNENTKSPEEVTNDLKNLLENLINNAKTEDEAADVANIISQIKKHDKLIKEKSDASNYIKVPHVETYMVDLDDGSSNQIYLKENEENVIEAAEIVEEKKNPPVLVVDLEAEIEEEKNRANRKKGLYVLGAFGVIALAGYGYTYRSKAKKLNDEFPFSDSNLPFSNSMNGLVVDKNFLFRKNSIPKPENIINNDAVIRPSQPSWATSMLMDENNKKGLKENSIQMTEDPEQLLDEQLREIENKGKVLVKPNVTSPSTSSSSVVITIEDDKVSTEVNEGQKQKQKQKRDAKVPKLRRSMSHISLDKKIKEDRGDKDSTDKKSRKKRKHLKKARKTKSLCIEKKIVEEKEDELDKEASLNTSFILDAPSLLFNENESIDTTTTEKVNKKGLNLRAEKPKVPKRISSCLPENSDVLPVLNEKDESQFSQEFAKELMDDYNKKFGEMDK</sequence>
<feature type="coiled-coil region" evidence="1">
    <location>
        <begin position="112"/>
        <end position="164"/>
    </location>
</feature>
<evidence type="ECO:0000256" key="2">
    <source>
        <dbReference type="SAM" id="MobiDB-lite"/>
    </source>
</evidence>
<feature type="coiled-coil region" evidence="1">
    <location>
        <begin position="211"/>
        <end position="238"/>
    </location>
</feature>
<feature type="region of interest" description="Disordered" evidence="2">
    <location>
        <begin position="970"/>
        <end position="1032"/>
    </location>
</feature>
<feature type="chain" id="PRO_5012078873" evidence="3">
    <location>
        <begin position="21"/>
        <end position="1145"/>
    </location>
</feature>
<dbReference type="Proteomes" id="UP000193920">
    <property type="component" value="Unassembled WGS sequence"/>
</dbReference>
<keyword evidence="3" id="KW-0732">Signal</keyword>
<organism evidence="4 5">
    <name type="scientific">Neocallimastix californiae</name>
    <dbReference type="NCBI Taxonomy" id="1754190"/>
    <lineage>
        <taxon>Eukaryota</taxon>
        <taxon>Fungi</taxon>
        <taxon>Fungi incertae sedis</taxon>
        <taxon>Chytridiomycota</taxon>
        <taxon>Chytridiomycota incertae sedis</taxon>
        <taxon>Neocallimastigomycetes</taxon>
        <taxon>Neocallimastigales</taxon>
        <taxon>Neocallimastigaceae</taxon>
        <taxon>Neocallimastix</taxon>
    </lineage>
</organism>
<gene>
    <name evidence="4" type="ORF">LY90DRAFT_104754</name>
</gene>
<dbReference type="EMBL" id="MCOG01000205">
    <property type="protein sequence ID" value="ORY26082.1"/>
    <property type="molecule type" value="Genomic_DNA"/>
</dbReference>
<feature type="compositionally biased region" description="Basic residues" evidence="2">
    <location>
        <begin position="1020"/>
        <end position="1032"/>
    </location>
</feature>
<name>A0A1Y2AU54_9FUNG</name>
<feature type="coiled-coil region" evidence="1">
    <location>
        <begin position="497"/>
        <end position="540"/>
    </location>
</feature>
<comment type="caution">
    <text evidence="4">The sequence shown here is derived from an EMBL/GenBank/DDBJ whole genome shotgun (WGS) entry which is preliminary data.</text>
</comment>